<protein>
    <submittedName>
        <fullName evidence="1">Uncharacterized protein</fullName>
    </submittedName>
</protein>
<dbReference type="PATRIC" id="fig|1283301.3.peg.8352"/>
<keyword evidence="2" id="KW-1185">Reference proteome</keyword>
<accession>S4MG34</accession>
<reference evidence="1 2" key="1">
    <citation type="submission" date="2013-02" db="EMBL/GenBank/DDBJ databases">
        <title>Draft Genome Sequence of Streptomyces afghaniensis, Which Produces Compounds of the Julimycin B-Complex.</title>
        <authorList>
            <person name="Gruening B.A."/>
            <person name="Praeg A."/>
            <person name="Erxleben A."/>
            <person name="Guenther S."/>
            <person name="Fiedler H.-P."/>
            <person name="Goodfellow M."/>
            <person name="Mueller M."/>
        </authorList>
    </citation>
    <scope>NUCLEOTIDE SEQUENCE [LARGE SCALE GENOMIC DNA]</scope>
    <source>
        <strain evidence="1 2">772</strain>
    </source>
</reference>
<dbReference type="Pfam" id="PF19730">
    <property type="entry name" value="DUF6221"/>
    <property type="match status" value="1"/>
</dbReference>
<dbReference type="EMBL" id="AOPY01001694">
    <property type="protein sequence ID" value="EPJ34515.1"/>
    <property type="molecule type" value="Genomic_DNA"/>
</dbReference>
<dbReference type="InterPro" id="IPR046193">
    <property type="entry name" value="DUF6221"/>
</dbReference>
<comment type="caution">
    <text evidence="1">The sequence shown here is derived from an EMBL/GenBank/DDBJ whole genome shotgun (WGS) entry which is preliminary data.</text>
</comment>
<dbReference type="AlphaFoldDB" id="S4MG34"/>
<proteinExistence type="predicted"/>
<sequence>MKDVPVMVEFLKARLREDETAACALKPGKDDGVARLKARVLADVEAKRRLVAWVEDNRWTALMAEARDLPLWQRVIVDVVAGVPQSFRSPVVSRLVMAYVDHPDFRPEWKLVEVEDEYEPADHEERR</sequence>
<organism evidence="1 2">
    <name type="scientific">Streptomyces afghaniensis 772</name>
    <dbReference type="NCBI Taxonomy" id="1283301"/>
    <lineage>
        <taxon>Bacteria</taxon>
        <taxon>Bacillati</taxon>
        <taxon>Actinomycetota</taxon>
        <taxon>Actinomycetes</taxon>
        <taxon>Kitasatosporales</taxon>
        <taxon>Streptomycetaceae</taxon>
        <taxon>Streptomyces</taxon>
    </lineage>
</organism>
<gene>
    <name evidence="1" type="ORF">STAFG_8418</name>
</gene>
<evidence type="ECO:0000313" key="1">
    <source>
        <dbReference type="EMBL" id="EPJ34515.1"/>
    </source>
</evidence>
<dbReference type="Proteomes" id="UP000015001">
    <property type="component" value="Unassembled WGS sequence"/>
</dbReference>
<dbReference type="HOGENOM" id="CLU_165541_0_0_11"/>
<evidence type="ECO:0000313" key="2">
    <source>
        <dbReference type="Proteomes" id="UP000015001"/>
    </source>
</evidence>
<name>S4MG34_9ACTN</name>